<dbReference type="Pfam" id="PF01040">
    <property type="entry name" value="UbiA"/>
    <property type="match status" value="1"/>
</dbReference>
<feature type="compositionally biased region" description="Basic and acidic residues" evidence="6">
    <location>
        <begin position="100"/>
        <end position="117"/>
    </location>
</feature>
<evidence type="ECO:0000313" key="9">
    <source>
        <dbReference type="Proteomes" id="UP000289411"/>
    </source>
</evidence>
<keyword evidence="4 7" id="KW-1133">Transmembrane helix</keyword>
<dbReference type="InterPro" id="IPR039653">
    <property type="entry name" value="Prenyltransferase"/>
</dbReference>
<feature type="transmembrane region" description="Helical" evidence="7">
    <location>
        <begin position="441"/>
        <end position="459"/>
    </location>
</feature>
<evidence type="ECO:0000256" key="3">
    <source>
        <dbReference type="ARBA" id="ARBA00022692"/>
    </source>
</evidence>
<comment type="subcellular location">
    <subcellularLocation>
        <location evidence="1">Membrane</location>
        <topology evidence="1">Multi-pass membrane protein</topology>
    </subcellularLocation>
</comment>
<organism evidence="8 9">
    <name type="scientific">Lichenibacterium ramalinae</name>
    <dbReference type="NCBI Taxonomy" id="2316527"/>
    <lineage>
        <taxon>Bacteria</taxon>
        <taxon>Pseudomonadati</taxon>
        <taxon>Pseudomonadota</taxon>
        <taxon>Alphaproteobacteria</taxon>
        <taxon>Hyphomicrobiales</taxon>
        <taxon>Lichenihabitantaceae</taxon>
        <taxon>Lichenibacterium</taxon>
    </lineage>
</organism>
<dbReference type="InterPro" id="IPR044878">
    <property type="entry name" value="UbiA_sf"/>
</dbReference>
<keyword evidence="3 7" id="KW-0812">Transmembrane</keyword>
<dbReference type="InterPro" id="IPR000537">
    <property type="entry name" value="UbiA_prenyltransferase"/>
</dbReference>
<evidence type="ECO:0000256" key="7">
    <source>
        <dbReference type="SAM" id="Phobius"/>
    </source>
</evidence>
<dbReference type="EMBL" id="QYBC01000014">
    <property type="protein sequence ID" value="RYB03495.1"/>
    <property type="molecule type" value="Genomic_DNA"/>
</dbReference>
<feature type="compositionally biased region" description="Basic residues" evidence="6">
    <location>
        <begin position="46"/>
        <end position="62"/>
    </location>
</feature>
<keyword evidence="5 7" id="KW-0472">Membrane</keyword>
<evidence type="ECO:0000256" key="5">
    <source>
        <dbReference type="ARBA" id="ARBA00023136"/>
    </source>
</evidence>
<dbReference type="GO" id="GO:0009247">
    <property type="term" value="P:glycolipid biosynthetic process"/>
    <property type="evidence" value="ECO:0007669"/>
    <property type="project" value="TreeGrafter"/>
</dbReference>
<reference evidence="8 9" key="2">
    <citation type="submission" date="2019-02" db="EMBL/GenBank/DDBJ databases">
        <title>'Lichenibacterium ramalinii' gen. nov. sp. nov., 'Lichenibacterium minor' gen. nov. sp. nov.</title>
        <authorList>
            <person name="Pankratov T."/>
        </authorList>
    </citation>
    <scope>NUCLEOTIDE SEQUENCE [LARGE SCALE GENOMIC DNA]</scope>
    <source>
        <strain evidence="8 9">RmlP001</strain>
    </source>
</reference>
<feature type="transmembrane region" description="Helical" evidence="7">
    <location>
        <begin position="599"/>
        <end position="616"/>
    </location>
</feature>
<dbReference type="NCBIfam" id="NF006088">
    <property type="entry name" value="PRK08238.1"/>
    <property type="match status" value="1"/>
</dbReference>
<dbReference type="PANTHER" id="PTHR11048">
    <property type="entry name" value="PRENYLTRANSFERASES"/>
    <property type="match status" value="1"/>
</dbReference>
<name>A0A4Q2R9X4_9HYPH</name>
<dbReference type="OrthoDB" id="9803632at2"/>
<feature type="transmembrane region" description="Helical" evidence="7">
    <location>
        <begin position="465"/>
        <end position="484"/>
    </location>
</feature>
<keyword evidence="2" id="KW-1003">Cell membrane</keyword>
<dbReference type="Proteomes" id="UP000289411">
    <property type="component" value="Unassembled WGS sequence"/>
</dbReference>
<feature type="transmembrane region" description="Helical" evidence="7">
    <location>
        <begin position="374"/>
        <end position="393"/>
    </location>
</feature>
<proteinExistence type="predicted"/>
<dbReference type="AlphaFoldDB" id="A0A4Q2R9X4"/>
<reference evidence="8 9" key="1">
    <citation type="submission" date="2018-09" db="EMBL/GenBank/DDBJ databases">
        <authorList>
            <person name="Grouzdev D.S."/>
            <person name="Krutkina M.S."/>
        </authorList>
    </citation>
    <scope>NUCLEOTIDE SEQUENCE [LARGE SCALE GENOMIC DNA]</scope>
    <source>
        <strain evidence="8 9">RmlP001</strain>
    </source>
</reference>
<comment type="caution">
    <text evidence="8">The sequence shown here is derived from an EMBL/GenBank/DDBJ whole genome shotgun (WGS) entry which is preliminary data.</text>
</comment>
<protein>
    <submittedName>
        <fullName evidence="8">UbiA family prenyltransferase</fullName>
    </submittedName>
</protein>
<dbReference type="Gene3D" id="1.10.357.140">
    <property type="entry name" value="UbiA prenyltransferase"/>
    <property type="match status" value="1"/>
</dbReference>
<keyword evidence="9" id="KW-1185">Reference proteome</keyword>
<evidence type="ECO:0000256" key="2">
    <source>
        <dbReference type="ARBA" id="ARBA00022475"/>
    </source>
</evidence>
<feature type="transmembrane region" description="Helical" evidence="7">
    <location>
        <begin position="562"/>
        <end position="587"/>
    </location>
</feature>
<feature type="transmembrane region" description="Helical" evidence="7">
    <location>
        <begin position="637"/>
        <end position="655"/>
    </location>
</feature>
<feature type="region of interest" description="Disordered" evidence="6">
    <location>
        <begin position="1"/>
        <end position="162"/>
    </location>
</feature>
<evidence type="ECO:0000313" key="8">
    <source>
        <dbReference type="EMBL" id="RYB03495.1"/>
    </source>
</evidence>
<evidence type="ECO:0000256" key="6">
    <source>
        <dbReference type="SAM" id="MobiDB-lite"/>
    </source>
</evidence>
<feature type="compositionally biased region" description="Polar residues" evidence="6">
    <location>
        <begin position="18"/>
        <end position="27"/>
    </location>
</feature>
<feature type="compositionally biased region" description="Low complexity" evidence="6">
    <location>
        <begin position="66"/>
        <end position="95"/>
    </location>
</feature>
<gene>
    <name evidence="8" type="ORF">D3272_17220</name>
</gene>
<keyword evidence="8" id="KW-0808">Transferase</keyword>
<evidence type="ECO:0000256" key="4">
    <source>
        <dbReference type="ARBA" id="ARBA00022989"/>
    </source>
</evidence>
<dbReference type="PANTHER" id="PTHR11048:SF5">
    <property type="entry name" value="DECAPRENYL-PHOSPHATE PHOSPHORIBOSYLTRANSFERASE"/>
    <property type="match status" value="1"/>
</dbReference>
<feature type="transmembrane region" description="Helical" evidence="7">
    <location>
        <begin position="491"/>
        <end position="512"/>
    </location>
</feature>
<feature type="compositionally biased region" description="Basic and acidic residues" evidence="6">
    <location>
        <begin position="285"/>
        <end position="302"/>
    </location>
</feature>
<dbReference type="CDD" id="cd13963">
    <property type="entry name" value="PT_UbiA_2"/>
    <property type="match status" value="1"/>
</dbReference>
<feature type="transmembrane region" description="Helical" evidence="7">
    <location>
        <begin position="518"/>
        <end position="534"/>
    </location>
</feature>
<feature type="transmembrane region" description="Helical" evidence="7">
    <location>
        <begin position="399"/>
        <end position="420"/>
    </location>
</feature>
<accession>A0A4Q2R9X4</accession>
<dbReference type="GO" id="GO:0005886">
    <property type="term" value="C:plasma membrane"/>
    <property type="evidence" value="ECO:0007669"/>
    <property type="project" value="TreeGrafter"/>
</dbReference>
<sequence>MPWRSTRTRSTCRSPTSNGSGKASTPPSRNCGRRRTSSRRRDVSRPARRGPTHQGRGARRGLIRQGRGACAAGASPRAAARAPRAGGPHRPFGAASLGVCRRDQGPGRHRSRPEELGRGPATRRGRGTPPRSERARAAAASPAGPDPGVELQRPVQTTETRDTAQTIAGRDAASLAIAVPIAAPALVVDLDGALLRADPLHERLFALLKAKPLAVPGLAAAALRGRSALKAAARDEDADFRIGTCPRRPAVERLAREARDAGRSVTWLTRESPATEADDDMTDALGRDTERRRPEPSPEAEARSLAARHPDGFAYVGRSEADLPLWRAARERFGVDLSPGLRRRAEAEGLGIVELSRAPSLGRAVLRSMRPHQWLKNLLVLVPFALSMGALHAGDAGLALLAFACLCALTSGTYLLNDLFDIDADRRHPRKRNRPIASGDLPVVVAVAASAALVVGALLCACALRLAFAAALGSYLVITLAYSFRLKRMALVDVVVIAMLFTLRILAGMLLVSEKPSHWLLMFSIFFFLSLAFMKREVEFNVVSQAGRSTLSGRGYDLADRLYVVCCGISSGIAAVVIFSLFITATIERSQLNYQAPELLWGVMGLVGYWVLRMWMLTTRGLMNDDPILFAARDRTSVLLGAVCAVLAVCAQVVHL</sequence>
<feature type="region of interest" description="Disordered" evidence="6">
    <location>
        <begin position="267"/>
        <end position="304"/>
    </location>
</feature>
<dbReference type="GO" id="GO:0016765">
    <property type="term" value="F:transferase activity, transferring alkyl or aryl (other than methyl) groups"/>
    <property type="evidence" value="ECO:0007669"/>
    <property type="project" value="InterPro"/>
</dbReference>
<feature type="compositionally biased region" description="Low complexity" evidence="6">
    <location>
        <begin position="1"/>
        <end position="17"/>
    </location>
</feature>
<evidence type="ECO:0000256" key="1">
    <source>
        <dbReference type="ARBA" id="ARBA00004141"/>
    </source>
</evidence>